<evidence type="ECO:0000256" key="5">
    <source>
        <dbReference type="ARBA" id="ARBA00022857"/>
    </source>
</evidence>
<dbReference type="CDD" id="cd05236">
    <property type="entry name" value="FAR-N_SDR_e"/>
    <property type="match status" value="1"/>
</dbReference>
<dbReference type="GO" id="GO:0005777">
    <property type="term" value="C:peroxisome"/>
    <property type="evidence" value="ECO:0007669"/>
    <property type="project" value="TreeGrafter"/>
</dbReference>
<evidence type="ECO:0000313" key="13">
    <source>
        <dbReference type="EMBL" id="KAJ3639782.1"/>
    </source>
</evidence>
<evidence type="ECO:0000256" key="4">
    <source>
        <dbReference type="ARBA" id="ARBA00022692"/>
    </source>
</evidence>
<name>A0AA38HNI8_9CUCU</name>
<organism evidence="13 14">
    <name type="scientific">Zophobas morio</name>
    <dbReference type="NCBI Taxonomy" id="2755281"/>
    <lineage>
        <taxon>Eukaryota</taxon>
        <taxon>Metazoa</taxon>
        <taxon>Ecdysozoa</taxon>
        <taxon>Arthropoda</taxon>
        <taxon>Hexapoda</taxon>
        <taxon>Insecta</taxon>
        <taxon>Pterygota</taxon>
        <taxon>Neoptera</taxon>
        <taxon>Endopterygota</taxon>
        <taxon>Coleoptera</taxon>
        <taxon>Polyphaga</taxon>
        <taxon>Cucujiformia</taxon>
        <taxon>Tenebrionidae</taxon>
        <taxon>Zophobas</taxon>
    </lineage>
</organism>
<keyword evidence="7 10" id="KW-0443">Lipid metabolism</keyword>
<gene>
    <name evidence="13" type="ORF">Zmor_003120</name>
</gene>
<dbReference type="CDD" id="cd09071">
    <property type="entry name" value="FAR_C"/>
    <property type="match status" value="1"/>
</dbReference>
<dbReference type="PANTHER" id="PTHR11011:SF60">
    <property type="entry name" value="FATTY ACYL-COA REDUCTASE-RELATED"/>
    <property type="match status" value="1"/>
</dbReference>
<proteinExistence type="inferred from homology"/>
<evidence type="ECO:0000256" key="2">
    <source>
        <dbReference type="ARBA" id="ARBA00005928"/>
    </source>
</evidence>
<dbReference type="FunFam" id="3.40.50.720:FF:000143">
    <property type="entry name" value="Fatty acyl-CoA reductase"/>
    <property type="match status" value="1"/>
</dbReference>
<reference evidence="13" key="1">
    <citation type="journal article" date="2023" name="G3 (Bethesda)">
        <title>Whole genome assemblies of Zophobas morio and Tenebrio molitor.</title>
        <authorList>
            <person name="Kaur S."/>
            <person name="Stinson S.A."/>
            <person name="diCenzo G.C."/>
        </authorList>
    </citation>
    <scope>NUCLEOTIDE SEQUENCE</scope>
    <source>
        <strain evidence="13">QUZm001</strain>
    </source>
</reference>
<evidence type="ECO:0000259" key="12">
    <source>
        <dbReference type="Pfam" id="PF07993"/>
    </source>
</evidence>
<dbReference type="InterPro" id="IPR033640">
    <property type="entry name" value="FAR_C"/>
</dbReference>
<dbReference type="GO" id="GO:0035336">
    <property type="term" value="P:long-chain fatty-acyl-CoA metabolic process"/>
    <property type="evidence" value="ECO:0007669"/>
    <property type="project" value="TreeGrafter"/>
</dbReference>
<evidence type="ECO:0000259" key="11">
    <source>
        <dbReference type="Pfam" id="PF03015"/>
    </source>
</evidence>
<comment type="similarity">
    <text evidence="2 10">Belongs to the fatty acyl-CoA reductase family.</text>
</comment>
<evidence type="ECO:0000256" key="10">
    <source>
        <dbReference type="RuleBase" id="RU363097"/>
    </source>
</evidence>
<evidence type="ECO:0000256" key="8">
    <source>
        <dbReference type="ARBA" id="ARBA00023136"/>
    </source>
</evidence>
<dbReference type="EC" id="1.2.1.84" evidence="10"/>
<comment type="catalytic activity">
    <reaction evidence="9 10">
        <text>a long-chain fatty acyl-CoA + 2 NADPH + 2 H(+) = a long-chain primary fatty alcohol + 2 NADP(+) + CoA</text>
        <dbReference type="Rhea" id="RHEA:52716"/>
        <dbReference type="ChEBI" id="CHEBI:15378"/>
        <dbReference type="ChEBI" id="CHEBI:57287"/>
        <dbReference type="ChEBI" id="CHEBI:57783"/>
        <dbReference type="ChEBI" id="CHEBI:58349"/>
        <dbReference type="ChEBI" id="CHEBI:77396"/>
        <dbReference type="ChEBI" id="CHEBI:83139"/>
        <dbReference type="EC" id="1.2.1.84"/>
    </reaction>
</comment>
<dbReference type="PANTHER" id="PTHR11011">
    <property type="entry name" value="MALE STERILITY PROTEIN 2-RELATED"/>
    <property type="match status" value="1"/>
</dbReference>
<feature type="domain" description="Fatty acyl-CoA reductase C-terminal" evidence="11">
    <location>
        <begin position="357"/>
        <end position="449"/>
    </location>
</feature>
<dbReference type="Pfam" id="PF03015">
    <property type="entry name" value="Sterile"/>
    <property type="match status" value="1"/>
</dbReference>
<protein>
    <recommendedName>
        <fullName evidence="10">Fatty acyl-CoA reductase</fullName>
        <ecNumber evidence="10">1.2.1.84</ecNumber>
    </recommendedName>
</protein>
<evidence type="ECO:0000313" key="14">
    <source>
        <dbReference type="Proteomes" id="UP001168821"/>
    </source>
</evidence>
<keyword evidence="14" id="KW-1185">Reference proteome</keyword>
<evidence type="ECO:0000256" key="3">
    <source>
        <dbReference type="ARBA" id="ARBA00022516"/>
    </source>
</evidence>
<evidence type="ECO:0000256" key="9">
    <source>
        <dbReference type="ARBA" id="ARBA00052530"/>
    </source>
</evidence>
<keyword evidence="10" id="KW-0560">Oxidoreductase</keyword>
<dbReference type="Pfam" id="PF07993">
    <property type="entry name" value="NAD_binding_4"/>
    <property type="match status" value="1"/>
</dbReference>
<feature type="domain" description="Thioester reductase (TE)" evidence="12">
    <location>
        <begin position="17"/>
        <end position="284"/>
    </location>
</feature>
<dbReference type="InterPro" id="IPR013120">
    <property type="entry name" value="FAR_NAD-bd"/>
</dbReference>
<keyword evidence="3 10" id="KW-0444">Lipid biosynthesis</keyword>
<sequence>MSASEIYKFYNDQNVFITGGSGFVGKVLIEKLLRSTNVRTIYVLIRPKKECDAQKRFHNIFDNILFEKLKSEQPEFRNRVVPIHGDCTTTNLGISEKDNERLKSEVNIVFHVAAAIFFNQHISTAYAINCKGTENVLSLCKEMSVLKVFIHVSTAYSNCNRPYVDEIIYDTPSKYTQVENLLNRLTLKEARKLTPKLLESWPNTYTFTKALAENLVRDKSGNFRVGIFRPGGVTSTYKEPLENWSDSNSGPNFVIRCASLGYIQIFSATHSRIELVPADLTIAALIATAWDVYCNQDKDKLPIYNYVTSNDNSLTICELFSVVCLQLRNYPSNKAVWVPNFRTVEGSPMVYFFIFCYHMILGLILDFLRLLCFQKPKIFMVMLKTQLIIKDLYYFSVREWNFSNKNVKDMWGQMNEVDKHLFNFDMGSVQWIYYLRNYFKGLRVYLMKETLEAVPEAKTRMKRY</sequence>
<dbReference type="Gene3D" id="3.40.50.720">
    <property type="entry name" value="NAD(P)-binding Rossmann-like Domain"/>
    <property type="match status" value="1"/>
</dbReference>
<feature type="transmembrane region" description="Helical" evidence="10">
    <location>
        <begin position="349"/>
        <end position="372"/>
    </location>
</feature>
<dbReference type="GO" id="GO:0080019">
    <property type="term" value="F:alcohol-forming very long-chain fatty acyl-CoA reductase activity"/>
    <property type="evidence" value="ECO:0007669"/>
    <property type="project" value="InterPro"/>
</dbReference>
<dbReference type="Proteomes" id="UP001168821">
    <property type="component" value="Unassembled WGS sequence"/>
</dbReference>
<keyword evidence="8 10" id="KW-0472">Membrane</keyword>
<comment type="function">
    <text evidence="10">Catalyzes the reduction of fatty acyl-CoA to fatty alcohols.</text>
</comment>
<keyword evidence="5 10" id="KW-0521">NADP</keyword>
<evidence type="ECO:0000256" key="1">
    <source>
        <dbReference type="ARBA" id="ARBA00004141"/>
    </source>
</evidence>
<keyword evidence="6 10" id="KW-1133">Transmembrane helix</keyword>
<dbReference type="InterPro" id="IPR026055">
    <property type="entry name" value="FAR"/>
</dbReference>
<comment type="subcellular location">
    <subcellularLocation>
        <location evidence="1">Membrane</location>
        <topology evidence="1">Multi-pass membrane protein</topology>
    </subcellularLocation>
</comment>
<evidence type="ECO:0000256" key="7">
    <source>
        <dbReference type="ARBA" id="ARBA00023098"/>
    </source>
</evidence>
<dbReference type="EMBL" id="JALNTZ010000010">
    <property type="protein sequence ID" value="KAJ3639782.1"/>
    <property type="molecule type" value="Genomic_DNA"/>
</dbReference>
<dbReference type="GO" id="GO:0016020">
    <property type="term" value="C:membrane"/>
    <property type="evidence" value="ECO:0007669"/>
    <property type="project" value="UniProtKB-SubCell"/>
</dbReference>
<dbReference type="SUPFAM" id="SSF51735">
    <property type="entry name" value="NAD(P)-binding Rossmann-fold domains"/>
    <property type="match status" value="1"/>
</dbReference>
<dbReference type="AlphaFoldDB" id="A0AA38HNI8"/>
<dbReference type="GO" id="GO:0102965">
    <property type="term" value="F:alcohol-forming long-chain fatty acyl-CoA reductase activity"/>
    <property type="evidence" value="ECO:0007669"/>
    <property type="project" value="UniProtKB-EC"/>
</dbReference>
<evidence type="ECO:0000256" key="6">
    <source>
        <dbReference type="ARBA" id="ARBA00022989"/>
    </source>
</evidence>
<keyword evidence="4 10" id="KW-0812">Transmembrane</keyword>
<comment type="caution">
    <text evidence="13">The sequence shown here is derived from an EMBL/GenBank/DDBJ whole genome shotgun (WGS) entry which is preliminary data.</text>
</comment>
<accession>A0AA38HNI8</accession>
<dbReference type="InterPro" id="IPR036291">
    <property type="entry name" value="NAD(P)-bd_dom_sf"/>
</dbReference>